<protein>
    <submittedName>
        <fullName evidence="1">Uncharacterized protein</fullName>
    </submittedName>
</protein>
<sequence>MKFKSIHIISMALSLSIGFSQRIMLFTKTNDIFSSSNKFTIKKKKLIFWQDKVVLTTVPIKSLVEVRYAEKSYYSLGKPCTIVGGLAMASAAGASAAGQMTDEYMAIGIGGGLGVYILGKTLNLIGARFGRDIVYQNFDRIDYSTQKLVLKSINLDMEKRSKESQFMYGPEGRKTRFLFFTWKGKKPWKKKYKPKKKIIRFSFF</sequence>
<reference evidence="1" key="1">
    <citation type="submission" date="2018-05" db="EMBL/GenBank/DDBJ databases">
        <authorList>
            <person name="Lanie J.A."/>
            <person name="Ng W.-L."/>
            <person name="Kazmierczak K.M."/>
            <person name="Andrzejewski T.M."/>
            <person name="Davidsen T.M."/>
            <person name="Wayne K.J."/>
            <person name="Tettelin H."/>
            <person name="Glass J.I."/>
            <person name="Rusch D."/>
            <person name="Podicherti R."/>
            <person name="Tsui H.-C.T."/>
            <person name="Winkler M.E."/>
        </authorList>
    </citation>
    <scope>NUCLEOTIDE SEQUENCE</scope>
</reference>
<dbReference type="EMBL" id="UINC01004442">
    <property type="protein sequence ID" value="SVA14364.1"/>
    <property type="molecule type" value="Genomic_DNA"/>
</dbReference>
<name>A0A381TF39_9ZZZZ</name>
<dbReference type="AlphaFoldDB" id="A0A381TF39"/>
<evidence type="ECO:0000313" key="1">
    <source>
        <dbReference type="EMBL" id="SVA14364.1"/>
    </source>
</evidence>
<proteinExistence type="predicted"/>
<gene>
    <name evidence="1" type="ORF">METZ01_LOCUS67218</name>
</gene>
<accession>A0A381TF39</accession>
<organism evidence="1">
    <name type="scientific">marine metagenome</name>
    <dbReference type="NCBI Taxonomy" id="408172"/>
    <lineage>
        <taxon>unclassified sequences</taxon>
        <taxon>metagenomes</taxon>
        <taxon>ecological metagenomes</taxon>
    </lineage>
</organism>